<dbReference type="EMBL" id="RDPI01001581">
    <property type="protein sequence ID" value="MBF4377277.1"/>
    <property type="molecule type" value="Genomic_DNA"/>
</dbReference>
<protein>
    <submittedName>
        <fullName evidence="1">Uncharacterized protein</fullName>
    </submittedName>
</protein>
<organism evidence="1 2">
    <name type="scientific">Vibrio anguillarum</name>
    <name type="common">Listonella anguillarum</name>
    <dbReference type="NCBI Taxonomy" id="55601"/>
    <lineage>
        <taxon>Bacteria</taxon>
        <taxon>Pseudomonadati</taxon>
        <taxon>Pseudomonadota</taxon>
        <taxon>Gammaproteobacteria</taxon>
        <taxon>Vibrionales</taxon>
        <taxon>Vibrionaceae</taxon>
        <taxon>Vibrio</taxon>
    </lineage>
</organism>
<comment type="caution">
    <text evidence="1">The sequence shown here is derived from an EMBL/GenBank/DDBJ whole genome shotgun (WGS) entry which is preliminary data.</text>
</comment>
<gene>
    <name evidence="1" type="ORF">EAY46_30340</name>
</gene>
<reference evidence="1 2" key="1">
    <citation type="journal article" date="2021" name="PeerJ">
        <title>Analysis of 44 Vibrio anguillarum genomes reveals high genetic diversity.</title>
        <authorList>
            <person name="Hansen M.J."/>
            <person name="Dalsgaard I."/>
        </authorList>
    </citation>
    <scope>NUCLEOTIDE SEQUENCE [LARGE SCALE GENOMIC DNA]</scope>
    <source>
        <strain evidence="1 2">040915-1/1B</strain>
    </source>
</reference>
<accession>A0ABR9ZG57</accession>
<dbReference type="RefSeq" id="WP_194665282.1">
    <property type="nucleotide sequence ID" value="NZ_RDPI01001581.1"/>
</dbReference>
<proteinExistence type="predicted"/>
<dbReference type="Proteomes" id="UP000726136">
    <property type="component" value="Unassembled WGS sequence"/>
</dbReference>
<sequence>MQLRTKLLQTVDNSEHDCPLCGFDYQENSILLSAIEAKTALLEQKLTTIGLQINQCYQALEAILVPLKAKYIPLLETVRREFNVKLHSELAEYEHQMQRLVSIGQKLEMQGIKLPRVYASDSEDQSKQVSA</sequence>
<keyword evidence="2" id="KW-1185">Reference proteome</keyword>
<feature type="non-terminal residue" evidence="1">
    <location>
        <position position="131"/>
    </location>
</feature>
<evidence type="ECO:0000313" key="2">
    <source>
        <dbReference type="Proteomes" id="UP000726136"/>
    </source>
</evidence>
<name>A0ABR9ZG57_VIBAN</name>
<evidence type="ECO:0000313" key="1">
    <source>
        <dbReference type="EMBL" id="MBF4377277.1"/>
    </source>
</evidence>